<evidence type="ECO:0000256" key="6">
    <source>
        <dbReference type="ARBA" id="ARBA00023136"/>
    </source>
</evidence>
<evidence type="ECO:0000313" key="9">
    <source>
        <dbReference type="EMBL" id="EQM74771.1"/>
    </source>
</evidence>
<feature type="transmembrane region" description="Helical" evidence="7">
    <location>
        <begin position="261"/>
        <end position="283"/>
    </location>
</feature>
<comment type="similarity">
    <text evidence="7">Belongs to the binding-protein-dependent transport system permease family.</text>
</comment>
<dbReference type="GO" id="GO:0055085">
    <property type="term" value="P:transmembrane transport"/>
    <property type="evidence" value="ECO:0007669"/>
    <property type="project" value="InterPro"/>
</dbReference>
<keyword evidence="3" id="KW-1003">Cell membrane</keyword>
<keyword evidence="4 7" id="KW-0812">Transmembrane</keyword>
<protein>
    <recommendedName>
        <fullName evidence="8">ABC transmembrane type-1 domain-containing protein</fullName>
    </recommendedName>
</protein>
<feature type="transmembrane region" description="Helical" evidence="7">
    <location>
        <begin position="105"/>
        <end position="125"/>
    </location>
</feature>
<evidence type="ECO:0000256" key="2">
    <source>
        <dbReference type="ARBA" id="ARBA00022448"/>
    </source>
</evidence>
<evidence type="ECO:0000259" key="8">
    <source>
        <dbReference type="PROSITE" id="PS50928"/>
    </source>
</evidence>
<proteinExistence type="inferred from homology"/>
<feature type="transmembrane region" description="Helical" evidence="7">
    <location>
        <begin position="74"/>
        <end position="93"/>
    </location>
</feature>
<dbReference type="CDD" id="cd06261">
    <property type="entry name" value="TM_PBP2"/>
    <property type="match status" value="1"/>
</dbReference>
<comment type="caution">
    <text evidence="9">The sequence shown here is derived from an EMBL/GenBank/DDBJ whole genome shotgun (WGS) entry which is preliminary data.</text>
</comment>
<organism evidence="9 10">
    <name type="scientific">Microbacterium maritypicum MF109</name>
    <dbReference type="NCBI Taxonomy" id="1333857"/>
    <lineage>
        <taxon>Bacteria</taxon>
        <taxon>Bacillati</taxon>
        <taxon>Actinomycetota</taxon>
        <taxon>Actinomycetes</taxon>
        <taxon>Micrococcales</taxon>
        <taxon>Microbacteriaceae</taxon>
        <taxon>Microbacterium</taxon>
    </lineage>
</organism>
<dbReference type="Pfam" id="PF00528">
    <property type="entry name" value="BPD_transp_1"/>
    <property type="match status" value="1"/>
</dbReference>
<comment type="subcellular location">
    <subcellularLocation>
        <location evidence="1 7">Cell membrane</location>
        <topology evidence="1 7">Multi-pass membrane protein</topology>
    </subcellularLocation>
</comment>
<feature type="transmembrane region" description="Helical" evidence="7">
    <location>
        <begin position="155"/>
        <end position="183"/>
    </location>
</feature>
<dbReference type="PANTHER" id="PTHR43227:SF11">
    <property type="entry name" value="BLL4140 PROTEIN"/>
    <property type="match status" value="1"/>
</dbReference>
<evidence type="ECO:0000256" key="5">
    <source>
        <dbReference type="ARBA" id="ARBA00022989"/>
    </source>
</evidence>
<keyword evidence="6 7" id="KW-0472">Membrane</keyword>
<dbReference type="Gene3D" id="1.10.3720.10">
    <property type="entry name" value="MetI-like"/>
    <property type="match status" value="1"/>
</dbReference>
<reference evidence="9 10" key="1">
    <citation type="journal article" date="2013" name="Genome Announc.">
        <title>Whole-genome sequences of five oyster-associated bacteria show potential for crude oil hydrocarbon degradation.</title>
        <authorList>
            <person name="Chauhan A."/>
            <person name="Green S."/>
            <person name="Pathak A."/>
            <person name="Thomas J."/>
            <person name="Venkatramanan R."/>
        </authorList>
    </citation>
    <scope>NUCLEOTIDE SEQUENCE [LARGE SCALE GENOMIC DNA]</scope>
    <source>
        <strain evidence="9 10">MF109</strain>
    </source>
</reference>
<dbReference type="RefSeq" id="WP_021200861.1">
    <property type="nucleotide sequence ID" value="NZ_ATAO01000206.1"/>
</dbReference>
<dbReference type="InterPro" id="IPR000515">
    <property type="entry name" value="MetI-like"/>
</dbReference>
<dbReference type="EMBL" id="ATAO01000206">
    <property type="protein sequence ID" value="EQM74771.1"/>
    <property type="molecule type" value="Genomic_DNA"/>
</dbReference>
<keyword evidence="2 7" id="KW-0813">Transport</keyword>
<sequence length="291" mass="32111">MSTRRWQLTPYLFILPAAAIYGVFLLAPLVQTAVMSFWKWDGISAGYDWVGLDNYVRMFADGSVWSAAWNNLKWVLLAVFPIVIGLALAIILQQAKPRGRTAYRAIYFLPYVLPTVVVALAWGWIYHPSFGTLNAGLRSVGLDAFAQNWTGDPQLALFALATAANWTGYGFCMTLFLSGLNAVDPSLYDAAKVDGTSAWQRFRYVTLPAIANTTNIVVLVVFINTVRVFDIVFVMTAGGPAGATEVLGTKIYRETFQNLSIGYGSAIAMFMVLIILITTVVYLRSRERDSA</sequence>
<feature type="domain" description="ABC transmembrane type-1" evidence="8">
    <location>
        <begin position="67"/>
        <end position="282"/>
    </location>
</feature>
<evidence type="ECO:0000313" key="10">
    <source>
        <dbReference type="Proteomes" id="UP000016033"/>
    </source>
</evidence>
<dbReference type="Proteomes" id="UP000016033">
    <property type="component" value="Unassembled WGS sequence"/>
</dbReference>
<evidence type="ECO:0000256" key="3">
    <source>
        <dbReference type="ARBA" id="ARBA00022475"/>
    </source>
</evidence>
<dbReference type="PANTHER" id="PTHR43227">
    <property type="entry name" value="BLL4140 PROTEIN"/>
    <property type="match status" value="1"/>
</dbReference>
<dbReference type="InterPro" id="IPR050809">
    <property type="entry name" value="UgpAE/MalFG_permease"/>
</dbReference>
<gene>
    <name evidence="9" type="ORF">L687_04745</name>
</gene>
<feature type="transmembrane region" description="Helical" evidence="7">
    <location>
        <begin position="12"/>
        <end position="30"/>
    </location>
</feature>
<evidence type="ECO:0000256" key="7">
    <source>
        <dbReference type="RuleBase" id="RU363032"/>
    </source>
</evidence>
<evidence type="ECO:0000256" key="1">
    <source>
        <dbReference type="ARBA" id="ARBA00004651"/>
    </source>
</evidence>
<dbReference type="AlphaFoldDB" id="T5K4G5"/>
<dbReference type="InterPro" id="IPR035906">
    <property type="entry name" value="MetI-like_sf"/>
</dbReference>
<name>T5K4G5_MICMQ</name>
<keyword evidence="5 7" id="KW-1133">Transmembrane helix</keyword>
<dbReference type="GO" id="GO:0005886">
    <property type="term" value="C:plasma membrane"/>
    <property type="evidence" value="ECO:0007669"/>
    <property type="project" value="UniProtKB-SubCell"/>
</dbReference>
<dbReference type="PATRIC" id="fig|1333857.3.peg.2928"/>
<accession>T5K4G5</accession>
<feature type="transmembrane region" description="Helical" evidence="7">
    <location>
        <begin position="204"/>
        <end position="223"/>
    </location>
</feature>
<dbReference type="SUPFAM" id="SSF161098">
    <property type="entry name" value="MetI-like"/>
    <property type="match status" value="1"/>
</dbReference>
<evidence type="ECO:0000256" key="4">
    <source>
        <dbReference type="ARBA" id="ARBA00022692"/>
    </source>
</evidence>
<dbReference type="PROSITE" id="PS50928">
    <property type="entry name" value="ABC_TM1"/>
    <property type="match status" value="1"/>
</dbReference>